<gene>
    <name evidence="1" type="ORF">GCM10018980_71010</name>
</gene>
<dbReference type="RefSeq" id="WP_189986169.1">
    <property type="nucleotide sequence ID" value="NZ_BNBF01000034.1"/>
</dbReference>
<dbReference type="AlphaFoldDB" id="A0A919F3S5"/>
<dbReference type="Proteomes" id="UP000619355">
    <property type="component" value="Unassembled WGS sequence"/>
</dbReference>
<reference evidence="2" key="1">
    <citation type="journal article" date="2019" name="Int. J. Syst. Evol. Microbiol.">
        <title>The Global Catalogue of Microorganisms (GCM) 10K type strain sequencing project: providing services to taxonomists for standard genome sequencing and annotation.</title>
        <authorList>
            <consortium name="The Broad Institute Genomics Platform"/>
            <consortium name="The Broad Institute Genome Sequencing Center for Infectious Disease"/>
            <person name="Wu L."/>
            <person name="Ma J."/>
        </authorList>
    </citation>
    <scope>NUCLEOTIDE SEQUENCE [LARGE SCALE GENOMIC DNA]</scope>
    <source>
        <strain evidence="2">JCM 4253</strain>
    </source>
</reference>
<organism evidence="1 2">
    <name type="scientific">Streptomyces capoamus</name>
    <dbReference type="NCBI Taxonomy" id="68183"/>
    <lineage>
        <taxon>Bacteria</taxon>
        <taxon>Bacillati</taxon>
        <taxon>Actinomycetota</taxon>
        <taxon>Actinomycetes</taxon>
        <taxon>Kitasatosporales</taxon>
        <taxon>Streptomycetaceae</taxon>
        <taxon>Streptomyces</taxon>
    </lineage>
</organism>
<accession>A0A919F3S5</accession>
<dbReference type="EMBL" id="BNBF01000034">
    <property type="protein sequence ID" value="GHG74191.1"/>
    <property type="molecule type" value="Genomic_DNA"/>
</dbReference>
<name>A0A919F3S5_9ACTN</name>
<sequence>MHVEATQRHIIRTRRCRHVPWIEDVELAHGAYRFELSCWWHKATWTKDVTVAETATLMREFVEQALAAEQAGTVVPAPRSPASDTTLQA</sequence>
<protein>
    <submittedName>
        <fullName evidence="1">Uncharacterized protein</fullName>
    </submittedName>
</protein>
<keyword evidence="2" id="KW-1185">Reference proteome</keyword>
<proteinExistence type="predicted"/>
<evidence type="ECO:0000313" key="1">
    <source>
        <dbReference type="EMBL" id="GHG74191.1"/>
    </source>
</evidence>
<evidence type="ECO:0000313" key="2">
    <source>
        <dbReference type="Proteomes" id="UP000619355"/>
    </source>
</evidence>
<comment type="caution">
    <text evidence="1">The sequence shown here is derived from an EMBL/GenBank/DDBJ whole genome shotgun (WGS) entry which is preliminary data.</text>
</comment>